<reference evidence="2 3" key="1">
    <citation type="submission" date="2017-05" db="EMBL/GenBank/DDBJ databases">
        <title>Vagococcus spp. assemblies.</title>
        <authorList>
            <person name="Gulvik C.A."/>
        </authorList>
    </citation>
    <scope>NUCLEOTIDE SEQUENCE [LARGE SCALE GENOMIC DNA]</scope>
    <source>
        <strain evidence="2 3">SS1714</strain>
    </source>
</reference>
<name>A0A430B0F8_9ENTE</name>
<keyword evidence="3" id="KW-1185">Reference proteome</keyword>
<dbReference type="SUPFAM" id="SSF55718">
    <property type="entry name" value="SCP-like"/>
    <property type="match status" value="1"/>
</dbReference>
<dbReference type="PANTHER" id="PTHR37817">
    <property type="entry name" value="N-ACETYLTRANSFERASE EIS"/>
    <property type="match status" value="1"/>
</dbReference>
<dbReference type="Pfam" id="PF17668">
    <property type="entry name" value="Acetyltransf_17"/>
    <property type="match status" value="1"/>
</dbReference>
<dbReference type="RefSeq" id="WP_126794608.1">
    <property type="nucleotide sequence ID" value="NZ_CP060720.1"/>
</dbReference>
<dbReference type="PANTHER" id="PTHR37817:SF1">
    <property type="entry name" value="N-ACETYLTRANSFERASE EIS"/>
    <property type="match status" value="1"/>
</dbReference>
<dbReference type="PROSITE" id="PS51186">
    <property type="entry name" value="GNAT"/>
    <property type="match status" value="1"/>
</dbReference>
<protein>
    <recommendedName>
        <fullName evidence="1">N-acetyltransferase domain-containing protein</fullName>
    </recommendedName>
</protein>
<dbReference type="InterPro" id="IPR036527">
    <property type="entry name" value="SCP2_sterol-bd_dom_sf"/>
</dbReference>
<evidence type="ECO:0000259" key="1">
    <source>
        <dbReference type="PROSITE" id="PS51186"/>
    </source>
</evidence>
<dbReference type="Pfam" id="PF13527">
    <property type="entry name" value="Acetyltransf_9"/>
    <property type="match status" value="1"/>
</dbReference>
<dbReference type="InterPro" id="IPR041380">
    <property type="entry name" value="Acetyltransf_17"/>
</dbReference>
<dbReference type="Proteomes" id="UP000288028">
    <property type="component" value="Unassembled WGS sequence"/>
</dbReference>
<feature type="domain" description="N-acetyltransferase" evidence="1">
    <location>
        <begin position="1"/>
        <end position="146"/>
    </location>
</feature>
<dbReference type="Pfam" id="PF13530">
    <property type="entry name" value="SCP2_2"/>
    <property type="match status" value="1"/>
</dbReference>
<dbReference type="GeneID" id="95582039"/>
<sequence>MIRRVTERQEIEETRQLASYAFNANHTDTQKEEFLIKGQFIDNYVEEINGRVTSQVINHPYEVMINGQVMTSAGIVDVASYPERRGTGSITRLFEYAFKDLYERGTELSYLAPFSQPFYRKFGYEMIFDIEETYIPTHVIQQVKQEKKGYMERVFWEDEEAQKIIKALYRKTLGSQNGSLLREDYWWDFEFKYFEGKRLAIAYDDNDVPCGYINYSLIGFSEFKINELAYTNMFALRKLMTFVSSHSGSFPMFVAKNIDVKMVSELFTETIEVRRKKQTDMMARILDFERFIGKFKFRDVSTKYSLYLEVNDANCPWNDGMFKVEIENGQANCQKVEEGKADYSGTIQRWTQVFLGKHTVEEAIWAEFLEFNGEKEVLSDLIEPNTPHLYDHF</sequence>
<dbReference type="InterPro" id="IPR051554">
    <property type="entry name" value="Acetyltransferase_Eis"/>
</dbReference>
<dbReference type="InterPro" id="IPR000182">
    <property type="entry name" value="GNAT_dom"/>
</dbReference>
<dbReference type="SUPFAM" id="SSF55729">
    <property type="entry name" value="Acyl-CoA N-acyltransferases (Nat)"/>
    <property type="match status" value="1"/>
</dbReference>
<dbReference type="InterPro" id="IPR025559">
    <property type="entry name" value="Eis_dom"/>
</dbReference>
<dbReference type="EMBL" id="NGKB01000008">
    <property type="protein sequence ID" value="RSU13702.1"/>
    <property type="molecule type" value="Genomic_DNA"/>
</dbReference>
<dbReference type="GO" id="GO:0034069">
    <property type="term" value="F:aminoglycoside N-acetyltransferase activity"/>
    <property type="evidence" value="ECO:0007669"/>
    <property type="project" value="TreeGrafter"/>
</dbReference>
<organism evidence="2 3">
    <name type="scientific">Vagococcus carniphilus</name>
    <dbReference type="NCBI Taxonomy" id="218144"/>
    <lineage>
        <taxon>Bacteria</taxon>
        <taxon>Bacillati</taxon>
        <taxon>Bacillota</taxon>
        <taxon>Bacilli</taxon>
        <taxon>Lactobacillales</taxon>
        <taxon>Enterococcaceae</taxon>
        <taxon>Vagococcus</taxon>
    </lineage>
</organism>
<comment type="caution">
    <text evidence="2">The sequence shown here is derived from an EMBL/GenBank/DDBJ whole genome shotgun (WGS) entry which is preliminary data.</text>
</comment>
<dbReference type="Gene3D" id="3.40.630.30">
    <property type="match status" value="2"/>
</dbReference>
<accession>A0A430B0F8</accession>
<dbReference type="GO" id="GO:0030649">
    <property type="term" value="P:aminoglycoside antibiotic catabolic process"/>
    <property type="evidence" value="ECO:0007669"/>
    <property type="project" value="TreeGrafter"/>
</dbReference>
<evidence type="ECO:0000313" key="3">
    <source>
        <dbReference type="Proteomes" id="UP000288028"/>
    </source>
</evidence>
<gene>
    <name evidence="2" type="ORF">CBF28_09465</name>
</gene>
<dbReference type="Gene3D" id="3.30.1050.10">
    <property type="entry name" value="SCP2 sterol-binding domain"/>
    <property type="match status" value="1"/>
</dbReference>
<dbReference type="InterPro" id="IPR016181">
    <property type="entry name" value="Acyl_CoA_acyltransferase"/>
</dbReference>
<dbReference type="OrthoDB" id="9768284at2"/>
<proteinExistence type="predicted"/>
<dbReference type="AlphaFoldDB" id="A0A430B0F8"/>
<evidence type="ECO:0000313" key="2">
    <source>
        <dbReference type="EMBL" id="RSU13702.1"/>
    </source>
</evidence>